<dbReference type="Pfam" id="PF00569">
    <property type="entry name" value="ZZ"/>
    <property type="match status" value="1"/>
</dbReference>
<evidence type="ECO:0000256" key="9">
    <source>
        <dbReference type="PROSITE-ProRule" id="PRU00228"/>
    </source>
</evidence>
<keyword evidence="7" id="KW-0106">Calcium</keyword>
<evidence type="ECO:0000256" key="10">
    <source>
        <dbReference type="SAM" id="MobiDB-lite"/>
    </source>
</evidence>
<gene>
    <name evidence="12" type="ORF">TCAL_00621</name>
</gene>
<evidence type="ECO:0000256" key="4">
    <source>
        <dbReference type="ARBA" id="ARBA00022723"/>
    </source>
</evidence>
<dbReference type="InterPro" id="IPR015153">
    <property type="entry name" value="EF-hand_dom_typ1"/>
</dbReference>
<comment type="caution">
    <text evidence="12">The sequence shown here is derived from an EMBL/GenBank/DDBJ whole genome shotgun (WGS) entry which is preliminary data.</text>
</comment>
<evidence type="ECO:0000256" key="3">
    <source>
        <dbReference type="ARBA" id="ARBA00022490"/>
    </source>
</evidence>
<evidence type="ECO:0000259" key="11">
    <source>
        <dbReference type="PROSITE" id="PS50135"/>
    </source>
</evidence>
<feature type="domain" description="ZZ-type" evidence="11">
    <location>
        <begin position="255"/>
        <end position="311"/>
    </location>
</feature>
<protein>
    <recommendedName>
        <fullName evidence="11">ZZ-type domain-containing protein</fullName>
    </recommendedName>
</protein>
<keyword evidence="13" id="KW-1185">Reference proteome</keyword>
<comment type="subcellular location">
    <subcellularLocation>
        <location evidence="2">Cell membrane</location>
        <location evidence="2">Sarcolemma</location>
        <topology evidence="2">Peripheral membrane protein</topology>
        <orientation evidence="2">Cytoplasmic side</orientation>
    </subcellularLocation>
    <subcellularLocation>
        <location evidence="1">Cytoplasm</location>
        <location evidence="1">Cytoskeleton</location>
    </subcellularLocation>
</comment>
<evidence type="ECO:0000313" key="13">
    <source>
        <dbReference type="Proteomes" id="UP000318571"/>
    </source>
</evidence>
<dbReference type="GO" id="GO:0099536">
    <property type="term" value="P:synaptic signaling"/>
    <property type="evidence" value="ECO:0007669"/>
    <property type="project" value="TreeGrafter"/>
</dbReference>
<dbReference type="InterPro" id="IPR043145">
    <property type="entry name" value="Znf_ZZ_sf"/>
</dbReference>
<dbReference type="STRING" id="6832.A0A553PBR0"/>
<dbReference type="Gene3D" id="3.30.60.90">
    <property type="match status" value="1"/>
</dbReference>
<feature type="region of interest" description="Disordered" evidence="10">
    <location>
        <begin position="334"/>
        <end position="401"/>
    </location>
</feature>
<keyword evidence="5 9" id="KW-0863">Zinc-finger</keyword>
<dbReference type="Pfam" id="PF09068">
    <property type="entry name" value="EF-hand_2"/>
    <property type="match status" value="1"/>
</dbReference>
<dbReference type="PANTHER" id="PTHR12268:SF14">
    <property type="entry name" value="DYSTROPHIN-1"/>
    <property type="match status" value="1"/>
</dbReference>
<dbReference type="SUPFAM" id="SSF57850">
    <property type="entry name" value="RING/U-box"/>
    <property type="match status" value="1"/>
</dbReference>
<proteinExistence type="predicted"/>
<keyword evidence="6" id="KW-0862">Zinc</keyword>
<organism evidence="12 13">
    <name type="scientific">Tigriopus californicus</name>
    <name type="common">Marine copepod</name>
    <dbReference type="NCBI Taxonomy" id="6832"/>
    <lineage>
        <taxon>Eukaryota</taxon>
        <taxon>Metazoa</taxon>
        <taxon>Ecdysozoa</taxon>
        <taxon>Arthropoda</taxon>
        <taxon>Crustacea</taxon>
        <taxon>Multicrustacea</taxon>
        <taxon>Hexanauplia</taxon>
        <taxon>Copepoda</taxon>
        <taxon>Harpacticoida</taxon>
        <taxon>Harpacticidae</taxon>
        <taxon>Tigriopus</taxon>
    </lineage>
</organism>
<accession>A0A553PBR0</accession>
<evidence type="ECO:0000256" key="6">
    <source>
        <dbReference type="ARBA" id="ARBA00022833"/>
    </source>
</evidence>
<dbReference type="InterPro" id="IPR011992">
    <property type="entry name" value="EF-hand-dom_pair"/>
</dbReference>
<evidence type="ECO:0000256" key="5">
    <source>
        <dbReference type="ARBA" id="ARBA00022771"/>
    </source>
</evidence>
<dbReference type="GO" id="GO:0046716">
    <property type="term" value="P:muscle cell cellular homeostasis"/>
    <property type="evidence" value="ECO:0007669"/>
    <property type="project" value="UniProtKB-ARBA"/>
</dbReference>
<dbReference type="PANTHER" id="PTHR12268">
    <property type="entry name" value="E3 UBIQUITIN-PROTEIN LIGASE KCMF1"/>
    <property type="match status" value="1"/>
</dbReference>
<dbReference type="GO" id="GO:0005737">
    <property type="term" value="C:cytoplasm"/>
    <property type="evidence" value="ECO:0007669"/>
    <property type="project" value="UniProtKB-SubCell"/>
</dbReference>
<dbReference type="SUPFAM" id="SSF47473">
    <property type="entry name" value="EF-hand"/>
    <property type="match status" value="2"/>
</dbReference>
<dbReference type="InterPro" id="IPR050774">
    <property type="entry name" value="KCMF1/Dystrophin"/>
</dbReference>
<evidence type="ECO:0000256" key="8">
    <source>
        <dbReference type="ARBA" id="ARBA00023212"/>
    </source>
</evidence>
<keyword evidence="3" id="KW-0963">Cytoplasm</keyword>
<dbReference type="EMBL" id="VCGU01000005">
    <property type="protein sequence ID" value="TRY75110.1"/>
    <property type="molecule type" value="Genomic_DNA"/>
</dbReference>
<dbReference type="GO" id="GO:0016010">
    <property type="term" value="C:dystrophin-associated glycoprotein complex"/>
    <property type="evidence" value="ECO:0007669"/>
    <property type="project" value="UniProtKB-ARBA"/>
</dbReference>
<dbReference type="InterPro" id="IPR015154">
    <property type="entry name" value="EF-hand_dom_typ2"/>
</dbReference>
<dbReference type="Gene3D" id="1.10.238.10">
    <property type="entry name" value="EF-hand"/>
    <property type="match status" value="2"/>
</dbReference>
<sequence>MKATPPSPSLNGSLLSFGMQPPGVRLSPVEQNKIFSQLKQCNAIRYAAYRTASKLEVLQSSLRLEHVKFGVVCNVFHHHGLGPSENDVVLDGNEASDVISDIFFATSKVRNYYSASMDLEALTEATLKFASLIYDPNGCGGVLVKALKVFFILLSEGRLRDKFMYLFRQFSDHNNFISRKNLRSLLNTISEFPQFFGEAISFGPSLVEGSVLQCFQGRVSEGVTEEQFTSWLMREPQIIVWLPTNYRLTSAKGVRHGRRCNSCKMDDIIGMRYQCLRCVRYDLCQHCFFYGHTTRHHKLEHPMQEYCYRSSKRDATKALMKLLMNNLRRRKLSHMRQRYTSPLKNPHGDVKDRMSEKHSDDSSGFHSSSSSDIDVPDQGRNKTKSQRKKGCDAEEPVPSADADLDHTVVRQEGDQIVSQHQKMFNSIVLHMEEHNNAMLEKFKVSEQSPRNLRKTPVDNCVSMQVQLNRLKSLMDSIFGSVPAHSSPGKPSFILPSLGDPSVIESTPVMKTGRRSDIFNVERNFSPIILGSHPPGFENYASGGITPRSLLANPNKEYNESSHVLSSGLPSLSEVSMGDLSSYLVKTGKVPIEPNELERLNITDALQDQDDPTSRSDPTMEEMEALMLKLDHVFHAFTMDPHLQSRKCPDQGIKNIVSELGDMVHSFAYGFRQDHELLMS</sequence>
<dbReference type="AlphaFoldDB" id="A0A553PBR0"/>
<evidence type="ECO:0000256" key="7">
    <source>
        <dbReference type="ARBA" id="ARBA00022837"/>
    </source>
</evidence>
<dbReference type="OrthoDB" id="10014385at2759"/>
<dbReference type="Proteomes" id="UP000318571">
    <property type="component" value="Chromosome 2"/>
</dbReference>
<dbReference type="PROSITE" id="PS50135">
    <property type="entry name" value="ZF_ZZ_2"/>
    <property type="match status" value="1"/>
</dbReference>
<dbReference type="InterPro" id="IPR000433">
    <property type="entry name" value="Znf_ZZ"/>
</dbReference>
<feature type="compositionally biased region" description="Basic and acidic residues" evidence="10">
    <location>
        <begin position="346"/>
        <end position="363"/>
    </location>
</feature>
<dbReference type="SMART" id="SM00291">
    <property type="entry name" value="ZnF_ZZ"/>
    <property type="match status" value="1"/>
</dbReference>
<evidence type="ECO:0000256" key="2">
    <source>
        <dbReference type="ARBA" id="ARBA00004278"/>
    </source>
</evidence>
<evidence type="ECO:0000256" key="1">
    <source>
        <dbReference type="ARBA" id="ARBA00004245"/>
    </source>
</evidence>
<dbReference type="Pfam" id="PF09069">
    <property type="entry name" value="EF-hand_3"/>
    <property type="match status" value="1"/>
</dbReference>
<keyword evidence="8" id="KW-0206">Cytoskeleton</keyword>
<evidence type="ECO:0000313" key="12">
    <source>
        <dbReference type="EMBL" id="TRY75110.1"/>
    </source>
</evidence>
<keyword evidence="4" id="KW-0479">Metal-binding</keyword>
<reference evidence="12 13" key="1">
    <citation type="journal article" date="2018" name="Nat. Ecol. Evol.">
        <title>Genomic signatures of mitonuclear coevolution across populations of Tigriopus californicus.</title>
        <authorList>
            <person name="Barreto F.S."/>
            <person name="Watson E.T."/>
            <person name="Lima T.G."/>
            <person name="Willett C.S."/>
            <person name="Edmands S."/>
            <person name="Li W."/>
            <person name="Burton R.S."/>
        </authorList>
    </citation>
    <scope>NUCLEOTIDE SEQUENCE [LARGE SCALE GENOMIC DNA]</scope>
    <source>
        <strain evidence="12 13">San Diego</strain>
    </source>
</reference>
<dbReference type="Gene3D" id="6.10.140.70">
    <property type="match status" value="1"/>
</dbReference>
<dbReference type="GO" id="GO:0045202">
    <property type="term" value="C:synapse"/>
    <property type="evidence" value="ECO:0007669"/>
    <property type="project" value="GOC"/>
</dbReference>
<dbReference type="GO" id="GO:0050804">
    <property type="term" value="P:modulation of chemical synaptic transmission"/>
    <property type="evidence" value="ECO:0007669"/>
    <property type="project" value="UniProtKB-ARBA"/>
</dbReference>
<dbReference type="GO" id="GO:0008270">
    <property type="term" value="F:zinc ion binding"/>
    <property type="evidence" value="ECO:0007669"/>
    <property type="project" value="UniProtKB-KW"/>
</dbReference>
<name>A0A553PBR0_TIGCA</name>
<feature type="compositionally biased region" description="Low complexity" evidence="10">
    <location>
        <begin position="364"/>
        <end position="373"/>
    </location>
</feature>